<feature type="active site" description="Proton acceptor" evidence="4">
    <location>
        <position position="387"/>
    </location>
</feature>
<evidence type="ECO:0000313" key="7">
    <source>
        <dbReference type="Proteomes" id="UP000193144"/>
    </source>
</evidence>
<comment type="caution">
    <text evidence="6">The sequence shown here is derived from an EMBL/GenBank/DDBJ whole genome shotgun (WGS) entry which is preliminary data.</text>
</comment>
<name>A0A1Y1ZCF9_9PLEO</name>
<dbReference type="PRINTS" id="PR00412">
    <property type="entry name" value="EPOXHYDRLASE"/>
</dbReference>
<evidence type="ECO:0000256" key="4">
    <source>
        <dbReference type="PIRSR" id="PIRSR001112-1"/>
    </source>
</evidence>
<protein>
    <submittedName>
        <fullName evidence="6">Alpha/Beta hydrolase protein</fullName>
    </submittedName>
</protein>
<keyword evidence="7" id="KW-1185">Reference proteome</keyword>
<dbReference type="InterPro" id="IPR010497">
    <property type="entry name" value="Epoxide_hydro_N"/>
</dbReference>
<dbReference type="InterPro" id="IPR000639">
    <property type="entry name" value="Epox_hydrolase-like"/>
</dbReference>
<dbReference type="OrthoDB" id="7130006at2759"/>
<dbReference type="Pfam" id="PF06441">
    <property type="entry name" value="EHN"/>
    <property type="match status" value="1"/>
</dbReference>
<comment type="similarity">
    <text evidence="1">Belongs to the peptidase S33 family.</text>
</comment>
<dbReference type="Proteomes" id="UP000193144">
    <property type="component" value="Unassembled WGS sequence"/>
</dbReference>
<keyword evidence="3 6" id="KW-0378">Hydrolase</keyword>
<feature type="active site" description="Proton donor" evidence="4">
    <location>
        <position position="330"/>
    </location>
</feature>
<dbReference type="Gene3D" id="3.40.50.1820">
    <property type="entry name" value="alpha/beta hydrolase"/>
    <property type="match status" value="1"/>
</dbReference>
<dbReference type="GO" id="GO:0004301">
    <property type="term" value="F:epoxide hydrolase activity"/>
    <property type="evidence" value="ECO:0007669"/>
    <property type="project" value="TreeGrafter"/>
</dbReference>
<dbReference type="PIRSF" id="PIRSF001112">
    <property type="entry name" value="Epoxide_hydrolase"/>
    <property type="match status" value="1"/>
</dbReference>
<evidence type="ECO:0000256" key="3">
    <source>
        <dbReference type="ARBA" id="ARBA00022801"/>
    </source>
</evidence>
<reference evidence="6 7" key="1">
    <citation type="submission" date="2016-07" db="EMBL/GenBank/DDBJ databases">
        <title>Pervasive Adenine N6-methylation of Active Genes in Fungi.</title>
        <authorList>
            <consortium name="DOE Joint Genome Institute"/>
            <person name="Mondo S.J."/>
            <person name="Dannebaum R.O."/>
            <person name="Kuo R.C."/>
            <person name="Labutti K."/>
            <person name="Haridas S."/>
            <person name="Kuo A."/>
            <person name="Salamov A."/>
            <person name="Ahrendt S.R."/>
            <person name="Lipzen A."/>
            <person name="Sullivan W."/>
            <person name="Andreopoulos W.B."/>
            <person name="Clum A."/>
            <person name="Lindquist E."/>
            <person name="Daum C."/>
            <person name="Ramamoorthy G.K."/>
            <person name="Gryganskyi A."/>
            <person name="Culley D."/>
            <person name="Magnuson J.K."/>
            <person name="James T.Y."/>
            <person name="O'Malley M.A."/>
            <person name="Stajich J.E."/>
            <person name="Spatafora J.W."/>
            <person name="Visel A."/>
            <person name="Grigoriev I.V."/>
        </authorList>
    </citation>
    <scope>NUCLEOTIDE SEQUENCE [LARGE SCALE GENOMIC DNA]</scope>
    <source>
        <strain evidence="6 7">CBS 115471</strain>
    </source>
</reference>
<feature type="domain" description="Epoxide hydrolase N-terminal" evidence="5">
    <location>
        <begin position="7"/>
        <end position="120"/>
    </location>
</feature>
<accession>A0A1Y1ZCF9</accession>
<dbReference type="PANTHER" id="PTHR21661">
    <property type="entry name" value="EPOXIDE HYDROLASE 1-RELATED"/>
    <property type="match status" value="1"/>
</dbReference>
<dbReference type="InterPro" id="IPR029058">
    <property type="entry name" value="AB_hydrolase_fold"/>
</dbReference>
<dbReference type="AlphaFoldDB" id="A0A1Y1ZCF9"/>
<dbReference type="InterPro" id="IPR016292">
    <property type="entry name" value="Epoxide_hydrolase"/>
</dbReference>
<gene>
    <name evidence="6" type="ORF">BCR34DRAFT_570326</name>
</gene>
<dbReference type="GO" id="GO:0097176">
    <property type="term" value="P:epoxide metabolic process"/>
    <property type="evidence" value="ECO:0007669"/>
    <property type="project" value="TreeGrafter"/>
</dbReference>
<dbReference type="EMBL" id="MCFA01000105">
    <property type="protein sequence ID" value="ORY07950.1"/>
    <property type="molecule type" value="Genomic_DNA"/>
</dbReference>
<evidence type="ECO:0000259" key="5">
    <source>
        <dbReference type="Pfam" id="PF06441"/>
    </source>
</evidence>
<evidence type="ECO:0000256" key="1">
    <source>
        <dbReference type="ARBA" id="ARBA00010088"/>
    </source>
</evidence>
<keyword evidence="2" id="KW-0058">Aromatic hydrocarbons catabolism</keyword>
<dbReference type="STRING" id="1231657.A0A1Y1ZCF9"/>
<evidence type="ECO:0000313" key="6">
    <source>
        <dbReference type="EMBL" id="ORY07950.1"/>
    </source>
</evidence>
<evidence type="ECO:0000256" key="2">
    <source>
        <dbReference type="ARBA" id="ARBA00022797"/>
    </source>
</evidence>
<dbReference type="PANTHER" id="PTHR21661:SF35">
    <property type="entry name" value="EPOXIDE HYDROLASE"/>
    <property type="match status" value="1"/>
</dbReference>
<organism evidence="6 7">
    <name type="scientific">Clohesyomyces aquaticus</name>
    <dbReference type="NCBI Taxonomy" id="1231657"/>
    <lineage>
        <taxon>Eukaryota</taxon>
        <taxon>Fungi</taxon>
        <taxon>Dikarya</taxon>
        <taxon>Ascomycota</taxon>
        <taxon>Pezizomycotina</taxon>
        <taxon>Dothideomycetes</taxon>
        <taxon>Pleosporomycetidae</taxon>
        <taxon>Pleosporales</taxon>
        <taxon>Lindgomycetaceae</taxon>
        <taxon>Clohesyomyces</taxon>
    </lineage>
</organism>
<proteinExistence type="inferred from homology"/>
<dbReference type="SUPFAM" id="SSF53474">
    <property type="entry name" value="alpha/beta-Hydrolases"/>
    <property type="match status" value="1"/>
</dbReference>
<sequence length="413" mass="46921">MSTPIPTPFHISIPQEKLDWIQARISSYPWHTLSSFDPTWSSGPPPADLRTICDHWNTSYSWRRTEERINALPNYKAVIQDLSIHFIHEKGTPRGTSDSKNGRRPRALLLLHGWPYSFHSYTDLIPRLAHPERFGGNKEDAFDVVVPSFPGFGFSQIKEPMNPKACGEIFNELMVDVLGYETYLAHGGDWGASTSQLLAYFHPESCVGISLTMSVVRHHGGMICSGDVVGDASEEEKRHAELEKEIWDEEKAYNLLQSTRPLKLAYAMMDSPVGVAAWLLEAWYAWSDLSPLSGGTGKRSLTELYTLDALIDEVMIYLVTETSNTSTWIYAKDWKEHVWTLPEGEKIEVPTAFIKCPDPVFPLPPRGLLERIHRRIVRWREADRGGHYLMYENPEVVFEELVGFGRVMDGEGQ</sequence>
<feature type="active site" description="Nucleophile" evidence="4">
    <location>
        <position position="189"/>
    </location>
</feature>